<dbReference type="OrthoDB" id="7841315at2"/>
<proteinExistence type="predicted"/>
<gene>
    <name evidence="3" type="ORF">GH975_02065</name>
</gene>
<evidence type="ECO:0000313" key="4">
    <source>
        <dbReference type="Proteomes" id="UP000388235"/>
    </source>
</evidence>
<feature type="transmembrane region" description="Helical" evidence="1">
    <location>
        <begin position="154"/>
        <end position="174"/>
    </location>
</feature>
<protein>
    <submittedName>
        <fullName evidence="3">EamA family transporter</fullName>
    </submittedName>
</protein>
<dbReference type="Pfam" id="PF00892">
    <property type="entry name" value="EamA"/>
    <property type="match status" value="2"/>
</dbReference>
<dbReference type="SUPFAM" id="SSF103481">
    <property type="entry name" value="Multidrug resistance efflux transporter EmrE"/>
    <property type="match status" value="2"/>
</dbReference>
<evidence type="ECO:0000259" key="2">
    <source>
        <dbReference type="Pfam" id="PF00892"/>
    </source>
</evidence>
<feature type="domain" description="EamA" evidence="2">
    <location>
        <begin position="156"/>
        <end position="292"/>
    </location>
</feature>
<feature type="transmembrane region" description="Helical" evidence="1">
    <location>
        <begin position="95"/>
        <end position="112"/>
    </location>
</feature>
<dbReference type="InterPro" id="IPR037185">
    <property type="entry name" value="EmrE-like"/>
</dbReference>
<sequence length="294" mass="30578">MIYELAALAAAVLWACTAIISTGPAKALGAVHFNLFRMAMVFVGLLVVSLMTGGFDAVLWAQAGPLLLSGAIGIFLGDTLMFSGLRRLGPRRNQVIFATNAPLAAIIGWLWLGETFQWIGIAGVALVSMGVATAVFFGRRKDETHALESTDGRLLVGICLALGAALCQAVGIVVSRPAMEAGVDPIAASVLRVGIAVLGLFVSYLIHHRALPSIPSRPLLVQTAISGLLGMGVGMTLVQYSLIGAKAGVVATLSSLSPVLILPVLWIIYRRRPALGAWVGAAIAVSGSALLFAR</sequence>
<dbReference type="EMBL" id="CP045871">
    <property type="protein sequence ID" value="QGG79415.1"/>
    <property type="molecule type" value="Genomic_DNA"/>
</dbReference>
<feature type="transmembrane region" description="Helical" evidence="1">
    <location>
        <begin position="6"/>
        <end position="23"/>
    </location>
</feature>
<dbReference type="AlphaFoldDB" id="A0A5Q2QEH1"/>
<feature type="transmembrane region" description="Helical" evidence="1">
    <location>
        <begin position="186"/>
        <end position="207"/>
    </location>
</feature>
<evidence type="ECO:0000313" key="3">
    <source>
        <dbReference type="EMBL" id="QGG79415.1"/>
    </source>
</evidence>
<accession>A0A5Q2QEH1</accession>
<dbReference type="PANTHER" id="PTHR22911">
    <property type="entry name" value="ACYL-MALONYL CONDENSING ENZYME-RELATED"/>
    <property type="match status" value="1"/>
</dbReference>
<feature type="transmembrane region" description="Helical" evidence="1">
    <location>
        <begin position="118"/>
        <end position="138"/>
    </location>
</feature>
<feature type="transmembrane region" description="Helical" evidence="1">
    <location>
        <begin position="35"/>
        <end position="60"/>
    </location>
</feature>
<keyword evidence="1" id="KW-0472">Membrane</keyword>
<name>A0A5Q2QEH1_9GAMM</name>
<dbReference type="GO" id="GO:0016020">
    <property type="term" value="C:membrane"/>
    <property type="evidence" value="ECO:0007669"/>
    <property type="project" value="InterPro"/>
</dbReference>
<keyword evidence="1" id="KW-0812">Transmembrane</keyword>
<dbReference type="KEGG" id="llp:GH975_02065"/>
<feature type="transmembrane region" description="Helical" evidence="1">
    <location>
        <begin position="249"/>
        <end position="268"/>
    </location>
</feature>
<keyword evidence="4" id="KW-1185">Reference proteome</keyword>
<reference evidence="3 4" key="1">
    <citation type="submission" date="2019-11" db="EMBL/GenBank/DDBJ databases">
        <authorList>
            <person name="Khan S.A."/>
            <person name="Jeon C.O."/>
            <person name="Chun B.H."/>
        </authorList>
    </citation>
    <scope>NUCLEOTIDE SEQUENCE [LARGE SCALE GENOMIC DNA]</scope>
    <source>
        <strain evidence="3 4">IMCC 1097</strain>
    </source>
</reference>
<feature type="transmembrane region" description="Helical" evidence="1">
    <location>
        <begin position="219"/>
        <end position="243"/>
    </location>
</feature>
<dbReference type="RefSeq" id="WP_153712919.1">
    <property type="nucleotide sequence ID" value="NZ_CP045871.1"/>
</dbReference>
<dbReference type="Proteomes" id="UP000388235">
    <property type="component" value="Chromosome"/>
</dbReference>
<feature type="transmembrane region" description="Helical" evidence="1">
    <location>
        <begin position="66"/>
        <end position="83"/>
    </location>
</feature>
<feature type="domain" description="EamA" evidence="2">
    <location>
        <begin position="2"/>
        <end position="133"/>
    </location>
</feature>
<dbReference type="PANTHER" id="PTHR22911:SF137">
    <property type="entry name" value="SOLUTE CARRIER FAMILY 35 MEMBER G2-RELATED"/>
    <property type="match status" value="1"/>
</dbReference>
<keyword evidence="1" id="KW-1133">Transmembrane helix</keyword>
<dbReference type="InterPro" id="IPR000620">
    <property type="entry name" value="EamA_dom"/>
</dbReference>
<feature type="transmembrane region" description="Helical" evidence="1">
    <location>
        <begin position="275"/>
        <end position="293"/>
    </location>
</feature>
<evidence type="ECO:0000256" key="1">
    <source>
        <dbReference type="SAM" id="Phobius"/>
    </source>
</evidence>
<organism evidence="3 4">
    <name type="scientific">Litorivicinus lipolyticus</name>
    <dbReference type="NCBI Taxonomy" id="418701"/>
    <lineage>
        <taxon>Bacteria</taxon>
        <taxon>Pseudomonadati</taxon>
        <taxon>Pseudomonadota</taxon>
        <taxon>Gammaproteobacteria</taxon>
        <taxon>Oceanospirillales</taxon>
        <taxon>Litorivicinaceae</taxon>
        <taxon>Litorivicinus</taxon>
    </lineage>
</organism>